<feature type="chain" id="PRO_5022034240" evidence="2">
    <location>
        <begin position="36"/>
        <end position="343"/>
    </location>
</feature>
<dbReference type="PROSITE" id="PS52016">
    <property type="entry name" value="TONB_DEPENDENT_REC_3"/>
    <property type="match status" value="1"/>
</dbReference>
<feature type="non-terminal residue" evidence="4">
    <location>
        <position position="343"/>
    </location>
</feature>
<dbReference type="InterPro" id="IPR039426">
    <property type="entry name" value="TonB-dep_rcpt-like"/>
</dbReference>
<keyword evidence="1" id="KW-1134">Transmembrane beta strand</keyword>
<gene>
    <name evidence="4" type="ORF">EVA93_01110</name>
</gene>
<dbReference type="InterPro" id="IPR037066">
    <property type="entry name" value="Plug_dom_sf"/>
</dbReference>
<dbReference type="EMBL" id="SHBF01000003">
    <property type="protein sequence ID" value="RZO28368.1"/>
    <property type="molecule type" value="Genomic_DNA"/>
</dbReference>
<dbReference type="AlphaFoldDB" id="A0A520N4G3"/>
<feature type="domain" description="TonB-dependent receptor plug" evidence="3">
    <location>
        <begin position="63"/>
        <end position="187"/>
    </location>
</feature>
<dbReference type="PANTHER" id="PTHR47234">
    <property type="match status" value="1"/>
</dbReference>
<keyword evidence="1" id="KW-0472">Membrane</keyword>
<evidence type="ECO:0000256" key="2">
    <source>
        <dbReference type="SAM" id="SignalP"/>
    </source>
</evidence>
<organism evidence="4 5">
    <name type="scientific">SAR86 cluster bacterium</name>
    <dbReference type="NCBI Taxonomy" id="2030880"/>
    <lineage>
        <taxon>Bacteria</taxon>
        <taxon>Pseudomonadati</taxon>
        <taxon>Pseudomonadota</taxon>
        <taxon>Gammaproteobacteria</taxon>
        <taxon>SAR86 cluster</taxon>
    </lineage>
</organism>
<feature type="signal peptide" evidence="2">
    <location>
        <begin position="1"/>
        <end position="35"/>
    </location>
</feature>
<keyword evidence="1" id="KW-0813">Transport</keyword>
<sequence>MPIIFFQNAFFKGDTMKNLKYIFSLALLIPVAVIAQDTSNSDVEEVVVVGSQIKGASITDALPVTVLSADDIEALGVSDGDELVENLVEQGLNFFNEQEQASGGVNASRGDSGAYNLRNMGVGNTLTLLNGRRMVNNAGYQTEFIGGDFVPTVTVNTNLIPTNGLDRLEILRDGASAIYGADAVAGVVNNVLQTDYEGSSLSVRVTGYEHFDATNTDLSYKFGTSLNGGATNISLFASYRDRGRIKASEDERWYSQDYRRYLSEDDPFYVNALRNTSAYGWFQLDLPGRGVGQSWHASNDGETALADATDPRGGALLCALPGAVLTGFGTCMFDNRLGSNRSN</sequence>
<reference evidence="4 5" key="1">
    <citation type="submission" date="2019-02" db="EMBL/GenBank/DDBJ databases">
        <title>Prokaryotic population dynamics and viral predation in marine succession experiment using metagenomics: the confinement effect.</title>
        <authorList>
            <person name="Haro-Moreno J.M."/>
            <person name="Rodriguez-Valera F."/>
            <person name="Lopez-Perez M."/>
        </authorList>
    </citation>
    <scope>NUCLEOTIDE SEQUENCE [LARGE SCALE GENOMIC DNA]</scope>
    <source>
        <strain evidence="4">MED-G160</strain>
    </source>
</reference>
<dbReference type="Pfam" id="PF07715">
    <property type="entry name" value="Plug"/>
    <property type="match status" value="1"/>
</dbReference>
<dbReference type="PANTHER" id="PTHR47234:SF3">
    <property type="entry name" value="SECRETIN_TONB SHORT N-TERMINAL DOMAIN-CONTAINING PROTEIN"/>
    <property type="match status" value="1"/>
</dbReference>
<dbReference type="SUPFAM" id="SSF56935">
    <property type="entry name" value="Porins"/>
    <property type="match status" value="1"/>
</dbReference>
<dbReference type="InterPro" id="IPR012910">
    <property type="entry name" value="Plug_dom"/>
</dbReference>
<keyword evidence="2" id="KW-0732">Signal</keyword>
<dbReference type="GO" id="GO:0009279">
    <property type="term" value="C:cell outer membrane"/>
    <property type="evidence" value="ECO:0007669"/>
    <property type="project" value="UniProtKB-SubCell"/>
</dbReference>
<comment type="caution">
    <text evidence="4">The sequence shown here is derived from an EMBL/GenBank/DDBJ whole genome shotgun (WGS) entry which is preliminary data.</text>
</comment>
<accession>A0A520N4G3</accession>
<keyword evidence="1" id="KW-0998">Cell outer membrane</keyword>
<keyword evidence="4" id="KW-0675">Receptor</keyword>
<comment type="subcellular location">
    <subcellularLocation>
        <location evidence="1">Cell outer membrane</location>
        <topology evidence="1">Multi-pass membrane protein</topology>
    </subcellularLocation>
</comment>
<name>A0A520N4G3_9GAMM</name>
<dbReference type="Gene3D" id="2.170.130.10">
    <property type="entry name" value="TonB-dependent receptor, plug domain"/>
    <property type="match status" value="1"/>
</dbReference>
<keyword evidence="1" id="KW-0812">Transmembrane</keyword>
<evidence type="ECO:0000313" key="5">
    <source>
        <dbReference type="Proteomes" id="UP000318710"/>
    </source>
</evidence>
<comment type="similarity">
    <text evidence="1">Belongs to the TonB-dependent receptor family.</text>
</comment>
<dbReference type="Proteomes" id="UP000318710">
    <property type="component" value="Unassembled WGS sequence"/>
</dbReference>
<proteinExistence type="inferred from homology"/>
<protein>
    <submittedName>
        <fullName evidence="4">TonB-dependent receptor</fullName>
    </submittedName>
</protein>
<evidence type="ECO:0000313" key="4">
    <source>
        <dbReference type="EMBL" id="RZO28368.1"/>
    </source>
</evidence>
<evidence type="ECO:0000259" key="3">
    <source>
        <dbReference type="Pfam" id="PF07715"/>
    </source>
</evidence>
<evidence type="ECO:0000256" key="1">
    <source>
        <dbReference type="PROSITE-ProRule" id="PRU01360"/>
    </source>
</evidence>